<dbReference type="AlphaFoldDB" id="A0A6D2HJN1"/>
<gene>
    <name evidence="2" type="ORF">MERR_LOCUS3583</name>
</gene>
<proteinExistence type="predicted"/>
<sequence length="80" mass="8891">MNVDYRFSSLQNFVSQLDLRCGAEGTPEYANPSVVDEEEVFPSLLYYVDIFTQQPDFDANEAEESGNGTAEPEASSSRKS</sequence>
<evidence type="ECO:0000256" key="1">
    <source>
        <dbReference type="SAM" id="MobiDB-lite"/>
    </source>
</evidence>
<feature type="region of interest" description="Disordered" evidence="1">
    <location>
        <begin position="56"/>
        <end position="80"/>
    </location>
</feature>
<dbReference type="EMBL" id="CACVBM020000222">
    <property type="protein sequence ID" value="CAA7016348.1"/>
    <property type="molecule type" value="Genomic_DNA"/>
</dbReference>
<accession>A0A6D2HJN1</accession>
<keyword evidence="3" id="KW-1185">Reference proteome</keyword>
<protein>
    <submittedName>
        <fullName evidence="2">Uncharacterized protein</fullName>
    </submittedName>
</protein>
<reference evidence="2" key="1">
    <citation type="submission" date="2020-01" db="EMBL/GenBank/DDBJ databases">
        <authorList>
            <person name="Mishra B."/>
        </authorList>
    </citation>
    <scope>NUCLEOTIDE SEQUENCE [LARGE SCALE GENOMIC DNA]</scope>
</reference>
<comment type="caution">
    <text evidence="2">The sequence shown here is derived from an EMBL/GenBank/DDBJ whole genome shotgun (WGS) entry which is preliminary data.</text>
</comment>
<evidence type="ECO:0000313" key="2">
    <source>
        <dbReference type="EMBL" id="CAA7016348.1"/>
    </source>
</evidence>
<name>A0A6D2HJN1_9BRAS</name>
<dbReference type="Proteomes" id="UP000467841">
    <property type="component" value="Unassembled WGS sequence"/>
</dbReference>
<evidence type="ECO:0000313" key="3">
    <source>
        <dbReference type="Proteomes" id="UP000467841"/>
    </source>
</evidence>
<dbReference type="OrthoDB" id="44867at2759"/>
<organism evidence="2 3">
    <name type="scientific">Microthlaspi erraticum</name>
    <dbReference type="NCBI Taxonomy" id="1685480"/>
    <lineage>
        <taxon>Eukaryota</taxon>
        <taxon>Viridiplantae</taxon>
        <taxon>Streptophyta</taxon>
        <taxon>Embryophyta</taxon>
        <taxon>Tracheophyta</taxon>
        <taxon>Spermatophyta</taxon>
        <taxon>Magnoliopsida</taxon>
        <taxon>eudicotyledons</taxon>
        <taxon>Gunneridae</taxon>
        <taxon>Pentapetalae</taxon>
        <taxon>rosids</taxon>
        <taxon>malvids</taxon>
        <taxon>Brassicales</taxon>
        <taxon>Brassicaceae</taxon>
        <taxon>Coluteocarpeae</taxon>
        <taxon>Microthlaspi</taxon>
    </lineage>
</organism>